<organism evidence="1 2">
    <name type="scientific">Pistacia atlantica</name>
    <dbReference type="NCBI Taxonomy" id="434234"/>
    <lineage>
        <taxon>Eukaryota</taxon>
        <taxon>Viridiplantae</taxon>
        <taxon>Streptophyta</taxon>
        <taxon>Embryophyta</taxon>
        <taxon>Tracheophyta</taxon>
        <taxon>Spermatophyta</taxon>
        <taxon>Magnoliopsida</taxon>
        <taxon>eudicotyledons</taxon>
        <taxon>Gunneridae</taxon>
        <taxon>Pentapetalae</taxon>
        <taxon>rosids</taxon>
        <taxon>malvids</taxon>
        <taxon>Sapindales</taxon>
        <taxon>Anacardiaceae</taxon>
        <taxon>Pistacia</taxon>
    </lineage>
</organism>
<keyword evidence="2" id="KW-1185">Reference proteome</keyword>
<reference evidence="2" key="1">
    <citation type="journal article" date="2023" name="G3 (Bethesda)">
        <title>Genome assembly and association tests identify interacting loci associated with vigor, precocity, and sex in interspecific pistachio rootstocks.</title>
        <authorList>
            <person name="Palmer W."/>
            <person name="Jacygrad E."/>
            <person name="Sagayaradj S."/>
            <person name="Cavanaugh K."/>
            <person name="Han R."/>
            <person name="Bertier L."/>
            <person name="Beede B."/>
            <person name="Kafkas S."/>
            <person name="Golino D."/>
            <person name="Preece J."/>
            <person name="Michelmore R."/>
        </authorList>
    </citation>
    <scope>NUCLEOTIDE SEQUENCE [LARGE SCALE GENOMIC DNA]</scope>
</reference>
<protein>
    <submittedName>
        <fullName evidence="1">Uncharacterized protein</fullName>
    </submittedName>
</protein>
<evidence type="ECO:0000313" key="1">
    <source>
        <dbReference type="EMBL" id="KAJ0086081.1"/>
    </source>
</evidence>
<evidence type="ECO:0000313" key="2">
    <source>
        <dbReference type="Proteomes" id="UP001164250"/>
    </source>
</evidence>
<name>A0ACC1AHY5_9ROSI</name>
<dbReference type="Proteomes" id="UP001164250">
    <property type="component" value="Chromosome 10"/>
</dbReference>
<accession>A0ACC1AHY5</accession>
<sequence>MQEDLRHQFFGLPQDSIRAITPGLLLFLYSYTAVSFGGSNIEPIAWEDKKCRGESRFPAQVILILNYN</sequence>
<gene>
    <name evidence="1" type="ORF">Patl1_06830</name>
</gene>
<comment type="caution">
    <text evidence="1">The sequence shown here is derived from an EMBL/GenBank/DDBJ whole genome shotgun (WGS) entry which is preliminary data.</text>
</comment>
<proteinExistence type="predicted"/>
<dbReference type="EMBL" id="CM047906">
    <property type="protein sequence ID" value="KAJ0086081.1"/>
    <property type="molecule type" value="Genomic_DNA"/>
</dbReference>